<sequence length="391" mass="43644">MGIFSALKGATLDNPDDSGFFNFFGGGTPTTTGIKVTPDTALTCSAVLSCIRVITEDLAKMPIVLYKRAGDSRERAVNHPIYKLLKRRPNHYQTPFEFKELMQSHVLLRGNAYAVIIRDNAGIPISLLPQDPDVVQMLETDGGEFFYDLGNGKGIAPSEDILHLRGLSKDGKLGLSLVKLMAESIGLSIATEKHGATFFGNGAHPGVTLKHPGKLSKEAKANIRKDWEDIHRGVDQANRVAVLAEGMEVYQLGLSNEDSQFLETRTFQRYEISGFLRVAPHLIGALDNATFSNIEHQQQFHASNALHPWCVRWEEKLNNSLLFEDEQDIYYFEYLIDSLVRADFKTRMEGYSVAIASKIMSPNEARRKENMSPYEGGDKYENPNITVTKDK</sequence>
<dbReference type="Pfam" id="PF04860">
    <property type="entry name" value="Phage_portal"/>
    <property type="match status" value="1"/>
</dbReference>
<evidence type="ECO:0000256" key="1">
    <source>
        <dbReference type="SAM" id="MobiDB-lite"/>
    </source>
</evidence>
<keyword evidence="3" id="KW-1185">Reference proteome</keyword>
<reference evidence="2 3" key="1">
    <citation type="submission" date="2022-01" db="EMBL/GenBank/DDBJ databases">
        <title>Whole genome-based taxonomy of the Shewanellaceae.</title>
        <authorList>
            <person name="Martin-Rodriguez A.J."/>
        </authorList>
    </citation>
    <scope>NUCLEOTIDE SEQUENCE [LARGE SCALE GENOMIC DNA]</scope>
    <source>
        <strain evidence="2 3">DSM 17177</strain>
    </source>
</reference>
<protein>
    <submittedName>
        <fullName evidence="2">Phage portal protein</fullName>
    </submittedName>
</protein>
<dbReference type="Proteomes" id="UP001203423">
    <property type="component" value="Unassembled WGS sequence"/>
</dbReference>
<proteinExistence type="predicted"/>
<evidence type="ECO:0000313" key="3">
    <source>
        <dbReference type="Proteomes" id="UP001203423"/>
    </source>
</evidence>
<gene>
    <name evidence="2" type="ORF">L2764_20065</name>
</gene>
<accession>A0ABT0LHD2</accession>
<name>A0ABT0LHD2_9GAMM</name>
<feature type="compositionally biased region" description="Basic and acidic residues" evidence="1">
    <location>
        <begin position="366"/>
        <end position="381"/>
    </location>
</feature>
<dbReference type="NCBIfam" id="TIGR01537">
    <property type="entry name" value="portal_HK97"/>
    <property type="match status" value="1"/>
</dbReference>
<dbReference type="EMBL" id="JAKIKS010000103">
    <property type="protein sequence ID" value="MCL1126717.1"/>
    <property type="molecule type" value="Genomic_DNA"/>
</dbReference>
<feature type="region of interest" description="Disordered" evidence="1">
    <location>
        <begin position="366"/>
        <end position="391"/>
    </location>
</feature>
<comment type="caution">
    <text evidence="2">The sequence shown here is derived from an EMBL/GenBank/DDBJ whole genome shotgun (WGS) entry which is preliminary data.</text>
</comment>
<dbReference type="RefSeq" id="WP_248942132.1">
    <property type="nucleotide sequence ID" value="NZ_JAKIKS010000103.1"/>
</dbReference>
<dbReference type="InterPro" id="IPR006427">
    <property type="entry name" value="Portal_HK97"/>
</dbReference>
<organism evidence="2 3">
    <name type="scientific">Shewanella surugensis</name>
    <dbReference type="NCBI Taxonomy" id="212020"/>
    <lineage>
        <taxon>Bacteria</taxon>
        <taxon>Pseudomonadati</taxon>
        <taxon>Pseudomonadota</taxon>
        <taxon>Gammaproteobacteria</taxon>
        <taxon>Alteromonadales</taxon>
        <taxon>Shewanellaceae</taxon>
        <taxon>Shewanella</taxon>
    </lineage>
</organism>
<dbReference type="InterPro" id="IPR006944">
    <property type="entry name" value="Phage/GTA_portal"/>
</dbReference>
<evidence type="ECO:0000313" key="2">
    <source>
        <dbReference type="EMBL" id="MCL1126717.1"/>
    </source>
</evidence>